<gene>
    <name evidence="4" type="ORF">ILUMI_01797</name>
</gene>
<dbReference type="OrthoDB" id="194358at2759"/>
<proteinExistence type="predicted"/>
<dbReference type="InterPro" id="IPR036770">
    <property type="entry name" value="Ankyrin_rpt-contain_sf"/>
</dbReference>
<protein>
    <submittedName>
        <fullName evidence="4">Uncharacterized protein</fullName>
    </submittedName>
</protein>
<sequence>MHGNNALIWAARDASGDTVKELLSRGSKINVRSNNKKTPLMHAAETGHLDTVKYLINRGVDIEAKDNAGNTALQWATWNNHADIVEFLRSKGAITENAQEERQPPPICGAEGGHLSYVIEPRGNM</sequence>
<feature type="repeat" description="ANK" evidence="3">
    <location>
        <begin position="35"/>
        <end position="67"/>
    </location>
</feature>
<keyword evidence="1" id="KW-0677">Repeat</keyword>
<dbReference type="PROSITE" id="PS50088">
    <property type="entry name" value="ANK_REPEAT"/>
    <property type="match status" value="3"/>
</dbReference>
<dbReference type="InterPro" id="IPR002110">
    <property type="entry name" value="Ankyrin_rpt"/>
</dbReference>
<dbReference type="PROSITE" id="PS50297">
    <property type="entry name" value="ANK_REP_REGION"/>
    <property type="match status" value="2"/>
</dbReference>
<evidence type="ECO:0000256" key="2">
    <source>
        <dbReference type="ARBA" id="ARBA00023043"/>
    </source>
</evidence>
<evidence type="ECO:0000256" key="1">
    <source>
        <dbReference type="ARBA" id="ARBA00022737"/>
    </source>
</evidence>
<accession>A0A8K0DHL5</accession>
<dbReference type="Pfam" id="PF12796">
    <property type="entry name" value="Ank_2"/>
    <property type="match status" value="1"/>
</dbReference>
<evidence type="ECO:0000256" key="3">
    <source>
        <dbReference type="PROSITE-ProRule" id="PRU00023"/>
    </source>
</evidence>
<evidence type="ECO:0000313" key="4">
    <source>
        <dbReference type="EMBL" id="KAF2904376.1"/>
    </source>
</evidence>
<keyword evidence="5" id="KW-1185">Reference proteome</keyword>
<dbReference type="PANTHER" id="PTHR24171:SF9">
    <property type="entry name" value="ANKYRIN REPEAT DOMAIN-CONTAINING PROTEIN 39"/>
    <property type="match status" value="1"/>
</dbReference>
<dbReference type="Gene3D" id="1.25.40.20">
    <property type="entry name" value="Ankyrin repeat-containing domain"/>
    <property type="match status" value="1"/>
</dbReference>
<keyword evidence="2 3" id="KW-0040">ANK repeat</keyword>
<dbReference type="EMBL" id="VTPC01000787">
    <property type="protein sequence ID" value="KAF2904376.1"/>
    <property type="molecule type" value="Genomic_DNA"/>
</dbReference>
<feature type="repeat" description="ANK" evidence="3">
    <location>
        <begin position="2"/>
        <end position="34"/>
    </location>
</feature>
<dbReference type="Proteomes" id="UP000801492">
    <property type="component" value="Unassembled WGS sequence"/>
</dbReference>
<name>A0A8K0DHL5_IGNLU</name>
<comment type="caution">
    <text evidence="4">The sequence shown here is derived from an EMBL/GenBank/DDBJ whole genome shotgun (WGS) entry which is preliminary data.</text>
</comment>
<dbReference type="PANTHER" id="PTHR24171">
    <property type="entry name" value="ANKYRIN REPEAT DOMAIN-CONTAINING PROTEIN 39-RELATED"/>
    <property type="match status" value="1"/>
</dbReference>
<evidence type="ECO:0000313" key="5">
    <source>
        <dbReference type="Proteomes" id="UP000801492"/>
    </source>
</evidence>
<feature type="repeat" description="ANK" evidence="3">
    <location>
        <begin position="68"/>
        <end position="100"/>
    </location>
</feature>
<organism evidence="4 5">
    <name type="scientific">Ignelater luminosus</name>
    <name type="common">Cucubano</name>
    <name type="synonym">Pyrophorus luminosus</name>
    <dbReference type="NCBI Taxonomy" id="2038154"/>
    <lineage>
        <taxon>Eukaryota</taxon>
        <taxon>Metazoa</taxon>
        <taxon>Ecdysozoa</taxon>
        <taxon>Arthropoda</taxon>
        <taxon>Hexapoda</taxon>
        <taxon>Insecta</taxon>
        <taxon>Pterygota</taxon>
        <taxon>Neoptera</taxon>
        <taxon>Endopterygota</taxon>
        <taxon>Coleoptera</taxon>
        <taxon>Polyphaga</taxon>
        <taxon>Elateriformia</taxon>
        <taxon>Elateroidea</taxon>
        <taxon>Elateridae</taxon>
        <taxon>Agrypninae</taxon>
        <taxon>Pyrophorini</taxon>
        <taxon>Ignelater</taxon>
    </lineage>
</organism>
<reference evidence="4" key="1">
    <citation type="submission" date="2019-08" db="EMBL/GenBank/DDBJ databases">
        <title>The genome of the North American firefly Photinus pyralis.</title>
        <authorList>
            <consortium name="Photinus pyralis genome working group"/>
            <person name="Fallon T.R."/>
            <person name="Sander Lower S.E."/>
            <person name="Weng J.-K."/>
        </authorList>
    </citation>
    <scope>NUCLEOTIDE SEQUENCE</scope>
    <source>
        <strain evidence="4">TRF0915ILg1</strain>
        <tissue evidence="4">Whole body</tissue>
    </source>
</reference>
<dbReference type="SUPFAM" id="SSF48403">
    <property type="entry name" value="Ankyrin repeat"/>
    <property type="match status" value="1"/>
</dbReference>
<dbReference type="SMART" id="SM00248">
    <property type="entry name" value="ANK"/>
    <property type="match status" value="3"/>
</dbReference>
<dbReference type="AlphaFoldDB" id="A0A8K0DHL5"/>